<reference evidence="1" key="1">
    <citation type="journal article" date="2008" name="BMC Genomics">
        <title>A conifer genomics resource of 200,000 spruce (Picea spp.) ESTs and 6,464 high-quality, sequence-finished full-length cDNAs for Sitka spruce (Picea sitchensis).</title>
        <authorList>
            <person name="Ralph S.G."/>
            <person name="Chun H.J."/>
            <person name="Kolosova N."/>
            <person name="Cooper D."/>
            <person name="Oddy C."/>
            <person name="Ritland C.E."/>
            <person name="Kirkpatrick R."/>
            <person name="Moore R."/>
            <person name="Barber S."/>
            <person name="Holt R.A."/>
            <person name="Jones S.J."/>
            <person name="Marra M.A."/>
            <person name="Douglas C.J."/>
            <person name="Ritland K."/>
            <person name="Bohlmann J."/>
        </authorList>
    </citation>
    <scope>NUCLEOTIDE SEQUENCE</scope>
    <source>
        <tissue evidence="1">Green portion of the leader tissue</tissue>
    </source>
</reference>
<evidence type="ECO:0000313" key="1">
    <source>
        <dbReference type="EMBL" id="ABK21164.1"/>
    </source>
</evidence>
<dbReference type="AlphaFoldDB" id="A9NKK3"/>
<proteinExistence type="evidence at transcript level"/>
<protein>
    <submittedName>
        <fullName evidence="1">Uncharacterized protein</fullName>
    </submittedName>
</protein>
<organism evidence="1">
    <name type="scientific">Picea sitchensis</name>
    <name type="common">Sitka spruce</name>
    <name type="synonym">Pinus sitchensis</name>
    <dbReference type="NCBI Taxonomy" id="3332"/>
    <lineage>
        <taxon>Eukaryota</taxon>
        <taxon>Viridiplantae</taxon>
        <taxon>Streptophyta</taxon>
        <taxon>Embryophyta</taxon>
        <taxon>Tracheophyta</taxon>
        <taxon>Spermatophyta</taxon>
        <taxon>Pinopsida</taxon>
        <taxon>Pinidae</taxon>
        <taxon>Conifers I</taxon>
        <taxon>Pinales</taxon>
        <taxon>Pinaceae</taxon>
        <taxon>Picea</taxon>
    </lineage>
</organism>
<sequence length="52" mass="5407">MLKTVAVLAECVAVSMDTAGQPLLTAGRAVRAVPVTVQEEDLRVPGEEAWGA</sequence>
<name>A9NKK3_PICSI</name>
<accession>A9NKK3</accession>
<dbReference type="EMBL" id="EF081783">
    <property type="protein sequence ID" value="ABK21164.1"/>
    <property type="molecule type" value="mRNA"/>
</dbReference>